<sequence length="165" mass="18794">MRKSMFMYLFFFAVLFIIFQYANEKSIFGSQEKQINALSEQLQVAEDSLKSVAVSVEDAAYFTLQGNENAIEYIERLGLEADDVEEMITNKIYDTNGKAGGNPIIPLKGVNGDFKINKVKFINHRWILADFSDGTNWGEMIIEYFFDENNKLELTPVSSLLYSGN</sequence>
<dbReference type="EMBL" id="BKCG01000002">
    <property type="protein sequence ID" value="GER59248.1"/>
    <property type="molecule type" value="Genomic_DNA"/>
</dbReference>
<protein>
    <recommendedName>
        <fullName evidence="3">Hydrolase</fullName>
    </recommendedName>
</protein>
<reference evidence="1 2" key="1">
    <citation type="submission" date="2019-08" db="EMBL/GenBank/DDBJ databases">
        <title>Draft genome sequence of Ulvibacter marinus type strain NBRC 109484.</title>
        <authorList>
            <person name="Kawano K."/>
            <person name="Ushijima N."/>
            <person name="Kihara M."/>
            <person name="Itoh H."/>
        </authorList>
    </citation>
    <scope>NUCLEOTIDE SEQUENCE [LARGE SCALE GENOMIC DNA]</scope>
    <source>
        <strain evidence="1 2">NBRC 109484</strain>
    </source>
</reference>
<evidence type="ECO:0008006" key="3">
    <source>
        <dbReference type="Google" id="ProtNLM"/>
    </source>
</evidence>
<keyword evidence="2" id="KW-1185">Reference proteome</keyword>
<evidence type="ECO:0000313" key="2">
    <source>
        <dbReference type="Proteomes" id="UP000326509"/>
    </source>
</evidence>
<name>A0A5J4J015_9FLAO</name>
<dbReference type="RefSeq" id="WP_151673343.1">
    <property type="nucleotide sequence ID" value="NZ_BKCG01000002.1"/>
</dbReference>
<organism evidence="1 2">
    <name type="scientific">Patiriisocius marinus</name>
    <dbReference type="NCBI Taxonomy" id="1397112"/>
    <lineage>
        <taxon>Bacteria</taxon>
        <taxon>Pseudomonadati</taxon>
        <taxon>Bacteroidota</taxon>
        <taxon>Flavobacteriia</taxon>
        <taxon>Flavobacteriales</taxon>
        <taxon>Flavobacteriaceae</taxon>
        <taxon>Patiriisocius</taxon>
    </lineage>
</organism>
<comment type="caution">
    <text evidence="1">The sequence shown here is derived from an EMBL/GenBank/DDBJ whole genome shotgun (WGS) entry which is preliminary data.</text>
</comment>
<dbReference type="Proteomes" id="UP000326509">
    <property type="component" value="Unassembled WGS sequence"/>
</dbReference>
<accession>A0A5J4J015</accession>
<evidence type="ECO:0000313" key="1">
    <source>
        <dbReference type="EMBL" id="GER59248.1"/>
    </source>
</evidence>
<gene>
    <name evidence="1" type="ORF">ULMA_13560</name>
</gene>
<dbReference type="AlphaFoldDB" id="A0A5J4J015"/>
<proteinExistence type="predicted"/>
<dbReference type="OrthoDB" id="1451701at2"/>